<evidence type="ECO:0000313" key="2">
    <source>
        <dbReference type="EMBL" id="MBE6267370.1"/>
    </source>
</evidence>
<name>A0A928BWM4_XYLRU</name>
<dbReference type="Pfam" id="PF16872">
    <property type="entry name" value="putAbiC"/>
    <property type="match status" value="1"/>
</dbReference>
<sequence>MEQNATFDIRFWKSFSWFLFIAFIICCLPWLLTKYAWIDFSSTGEIGDTIGGVMGPFVAIAAAGLTIIAFWVQYKANIQQRHDIAIERFESNLFEMIHIQQEITNGLKIESIGESENRVLASGRDVFQFVYEAMPLNIKMGNSSGNYRLKDALNNDDDVKMGIDSIEGLCFLDHYYRHLYRIIKYIDDANYMIDGNKKYEYAAIVRATLSPYELIMLYYNGFSHPRFKELIERYALLNNIRCDMLACYADKRMVNDKFKDDYLPNRDENRDMSREYKKGAFVFSGI</sequence>
<proteinExistence type="predicted"/>
<dbReference type="Proteomes" id="UP000763088">
    <property type="component" value="Unassembled WGS sequence"/>
</dbReference>
<organism evidence="2 3">
    <name type="scientific">Xylanibacter ruminicola</name>
    <name type="common">Prevotella ruminicola</name>
    <dbReference type="NCBI Taxonomy" id="839"/>
    <lineage>
        <taxon>Bacteria</taxon>
        <taxon>Pseudomonadati</taxon>
        <taxon>Bacteroidota</taxon>
        <taxon>Bacteroidia</taxon>
        <taxon>Bacteroidales</taxon>
        <taxon>Prevotellaceae</taxon>
        <taxon>Xylanibacter</taxon>
    </lineage>
</organism>
<reference evidence="2" key="1">
    <citation type="submission" date="2019-04" db="EMBL/GenBank/DDBJ databases">
        <title>Evolution of Biomass-Degrading Anaerobic Consortia Revealed by Metagenomics.</title>
        <authorList>
            <person name="Peng X."/>
        </authorList>
    </citation>
    <scope>NUCLEOTIDE SEQUENCE</scope>
    <source>
        <strain evidence="2">SIG141</strain>
    </source>
</reference>
<feature type="transmembrane region" description="Helical" evidence="1">
    <location>
        <begin position="12"/>
        <end position="32"/>
    </location>
</feature>
<protein>
    <recommendedName>
        <fullName evidence="4">Phage abortive infection protein</fullName>
    </recommendedName>
</protein>
<evidence type="ECO:0000256" key="1">
    <source>
        <dbReference type="SAM" id="Phobius"/>
    </source>
</evidence>
<keyword evidence="1" id="KW-0472">Membrane</keyword>
<gene>
    <name evidence="2" type="ORF">E7102_13050</name>
</gene>
<dbReference type="AlphaFoldDB" id="A0A928BWM4"/>
<comment type="caution">
    <text evidence="2">The sequence shown here is derived from an EMBL/GenBank/DDBJ whole genome shotgun (WGS) entry which is preliminary data.</text>
</comment>
<dbReference type="EMBL" id="SUYD01000023">
    <property type="protein sequence ID" value="MBE6267370.1"/>
    <property type="molecule type" value="Genomic_DNA"/>
</dbReference>
<evidence type="ECO:0000313" key="3">
    <source>
        <dbReference type="Proteomes" id="UP000763088"/>
    </source>
</evidence>
<feature type="transmembrane region" description="Helical" evidence="1">
    <location>
        <begin position="52"/>
        <end position="72"/>
    </location>
</feature>
<accession>A0A928BWM4</accession>
<evidence type="ECO:0008006" key="4">
    <source>
        <dbReference type="Google" id="ProtNLM"/>
    </source>
</evidence>
<keyword evidence="1" id="KW-1133">Transmembrane helix</keyword>
<dbReference type="InterPro" id="IPR031709">
    <property type="entry name" value="PutAbiC"/>
</dbReference>
<keyword evidence="1" id="KW-0812">Transmembrane</keyword>